<organism evidence="1 2">
    <name type="scientific">Hymenolepis diminuta</name>
    <name type="common">Rat tapeworm</name>
    <dbReference type="NCBI Taxonomy" id="6216"/>
    <lineage>
        <taxon>Eukaryota</taxon>
        <taxon>Metazoa</taxon>
        <taxon>Spiralia</taxon>
        <taxon>Lophotrochozoa</taxon>
        <taxon>Platyhelminthes</taxon>
        <taxon>Cestoda</taxon>
        <taxon>Eucestoda</taxon>
        <taxon>Cyclophyllidea</taxon>
        <taxon>Hymenolepididae</taxon>
        <taxon>Hymenolepis</taxon>
    </lineage>
</organism>
<gene>
    <name evidence="1" type="ORF">WMSIL1_LOCUS8934</name>
</gene>
<evidence type="ECO:0000313" key="2">
    <source>
        <dbReference type="Proteomes" id="UP000321570"/>
    </source>
</evidence>
<keyword evidence="2" id="KW-1185">Reference proteome</keyword>
<reference evidence="1 2" key="1">
    <citation type="submission" date="2019-07" db="EMBL/GenBank/DDBJ databases">
        <authorList>
            <person name="Jastrzebski P J."/>
            <person name="Paukszto L."/>
            <person name="Jastrzebski P J."/>
        </authorList>
    </citation>
    <scope>NUCLEOTIDE SEQUENCE [LARGE SCALE GENOMIC DNA]</scope>
    <source>
        <strain evidence="1 2">WMS-il1</strain>
    </source>
</reference>
<protein>
    <submittedName>
        <fullName evidence="1">Uncharacterized protein</fullName>
    </submittedName>
</protein>
<feature type="non-terminal residue" evidence="1">
    <location>
        <position position="541"/>
    </location>
</feature>
<proteinExistence type="predicted"/>
<name>A0A564YSZ5_HYMDI</name>
<evidence type="ECO:0000313" key="1">
    <source>
        <dbReference type="EMBL" id="VUZ49684.1"/>
    </source>
</evidence>
<dbReference type="EMBL" id="CABIJS010000333">
    <property type="protein sequence ID" value="VUZ49684.1"/>
    <property type="molecule type" value="Genomic_DNA"/>
</dbReference>
<dbReference type="AlphaFoldDB" id="A0A564YSZ5"/>
<accession>A0A564YSZ5</accession>
<dbReference type="Proteomes" id="UP000321570">
    <property type="component" value="Unassembled WGS sequence"/>
</dbReference>
<sequence>MKVSPNRTNWNLQQLSEHLSENANFLKANCAWISCLLDEEILERLGISQRIYNNLKVLYDHALKAYKHLIIRSRLVCEHSGLQALASRLTRILEKSSKCTLNRWEICQLEKELDSCETECVFEVLTSAEGYSEFIQEVICQLRESIQKIRSNLNEVEINQESFTEEFSERLNIVISQPNRSMSSKSSFESLLGGWYLQTTSTTSNQVNELISQLERDVSESLQNSLVVDDYVSQLEDFIRQIPSTVPSSAEALSLRETLLIVSDMIHRGNAAVQLLERLSFLMNLHTTPRLQEMRFAYPRAVESLSLCFQALEGVLREFMEWRNTLLLVSDPDEADISTQAVIESINFAMDVLTQEAVHTGIIEFIDAPDFLSKTLAWLSSLPSYLLSFPDAFSESRHENSTVFKQTDSLLYQILDLEWHLADSSIQICKDLCKEIVEQSQFRSTWMSDIDELKDSVDIMKRRTFLNMQESSERSARSRNSNYYHVLAGFREINKVTHGFSIVNLIVSREADLQEIDIPRLGEEVNKTPSSNGFEDNLSKL</sequence>